<feature type="transmembrane region" description="Helical" evidence="5">
    <location>
        <begin position="44"/>
        <end position="70"/>
    </location>
</feature>
<dbReference type="InterPro" id="IPR019537">
    <property type="entry name" value="TMEM65"/>
</dbReference>
<keyword evidence="3 5" id="KW-1133">Transmembrane helix</keyword>
<dbReference type="EMBL" id="UYRV01013501">
    <property type="protein sequence ID" value="VDK59656.1"/>
    <property type="molecule type" value="Genomic_DNA"/>
</dbReference>
<dbReference type="GO" id="GO:0016020">
    <property type="term" value="C:membrane"/>
    <property type="evidence" value="ECO:0007669"/>
    <property type="project" value="UniProtKB-SubCell"/>
</dbReference>
<reference evidence="6 7" key="1">
    <citation type="submission" date="2018-11" db="EMBL/GenBank/DDBJ databases">
        <authorList>
            <consortium name="Pathogen Informatics"/>
        </authorList>
    </citation>
    <scope>NUCLEOTIDE SEQUENCE [LARGE SCALE GENOMIC DNA]</scope>
</reference>
<feature type="transmembrane region" description="Helical" evidence="5">
    <location>
        <begin position="76"/>
        <end position="97"/>
    </location>
</feature>
<evidence type="ECO:0000313" key="7">
    <source>
        <dbReference type="Proteomes" id="UP000271889"/>
    </source>
</evidence>
<keyword evidence="2 5" id="KW-0812">Transmembrane</keyword>
<keyword evidence="7" id="KW-1185">Reference proteome</keyword>
<dbReference type="Proteomes" id="UP000271889">
    <property type="component" value="Unassembled WGS sequence"/>
</dbReference>
<evidence type="ECO:0000256" key="2">
    <source>
        <dbReference type="ARBA" id="ARBA00022692"/>
    </source>
</evidence>
<comment type="subcellular location">
    <subcellularLocation>
        <location evidence="1">Membrane</location>
        <topology evidence="1">Multi-pass membrane protein</topology>
    </subcellularLocation>
</comment>
<name>A0A3P6RB41_CYLGO</name>
<dbReference type="GO" id="GO:0005739">
    <property type="term" value="C:mitochondrion"/>
    <property type="evidence" value="ECO:0007669"/>
    <property type="project" value="TreeGrafter"/>
</dbReference>
<evidence type="ECO:0000256" key="5">
    <source>
        <dbReference type="SAM" id="Phobius"/>
    </source>
</evidence>
<organism evidence="6 7">
    <name type="scientific">Cylicostephanus goldi</name>
    <name type="common">Nematode worm</name>
    <dbReference type="NCBI Taxonomy" id="71465"/>
    <lineage>
        <taxon>Eukaryota</taxon>
        <taxon>Metazoa</taxon>
        <taxon>Ecdysozoa</taxon>
        <taxon>Nematoda</taxon>
        <taxon>Chromadorea</taxon>
        <taxon>Rhabditida</taxon>
        <taxon>Rhabditina</taxon>
        <taxon>Rhabditomorpha</taxon>
        <taxon>Strongyloidea</taxon>
        <taxon>Strongylidae</taxon>
        <taxon>Cylicostephanus</taxon>
    </lineage>
</organism>
<dbReference type="PANTHER" id="PTHR21706">
    <property type="entry name" value="TRANSMEMBRANE PROTEIN 65"/>
    <property type="match status" value="1"/>
</dbReference>
<proteinExistence type="predicted"/>
<keyword evidence="4 5" id="KW-0472">Membrane</keyword>
<evidence type="ECO:0000256" key="4">
    <source>
        <dbReference type="ARBA" id="ARBA00023136"/>
    </source>
</evidence>
<dbReference type="OrthoDB" id="430821at2759"/>
<dbReference type="AlphaFoldDB" id="A0A3P6RB41"/>
<evidence type="ECO:0000256" key="3">
    <source>
        <dbReference type="ARBA" id="ARBA00022989"/>
    </source>
</evidence>
<evidence type="ECO:0000313" key="6">
    <source>
        <dbReference type="EMBL" id="VDK59656.1"/>
    </source>
</evidence>
<protein>
    <submittedName>
        <fullName evidence="6">Uncharacterized protein</fullName>
    </submittedName>
</protein>
<dbReference type="PANTHER" id="PTHR21706:SF15">
    <property type="entry name" value="TRANSMEMBRANE PROTEIN 65"/>
    <property type="match status" value="1"/>
</dbReference>
<dbReference type="Pfam" id="PF10507">
    <property type="entry name" value="TMEM65"/>
    <property type="match status" value="1"/>
</dbReference>
<evidence type="ECO:0000256" key="1">
    <source>
        <dbReference type="ARBA" id="ARBA00004141"/>
    </source>
</evidence>
<sequence>MSGNRLSAPAFQQSASAAAYRHQKTMLMVYEQPIPMSKGQIRSLFLVNSLPFIGFGFLDNLIMICAGEYIDQVSSIFSLFSILYAVVVWLFTELLYLEIYTCASFCILPTYLG</sequence>
<gene>
    <name evidence="6" type="ORF">CGOC_LOCUS4740</name>
</gene>
<accession>A0A3P6RB41</accession>